<feature type="region of interest" description="Disordered" evidence="1">
    <location>
        <begin position="1"/>
        <end position="32"/>
    </location>
</feature>
<comment type="caution">
    <text evidence="2">The sequence shown here is derived from an EMBL/GenBank/DDBJ whole genome shotgun (WGS) entry which is preliminary data.</text>
</comment>
<proteinExistence type="predicted"/>
<reference evidence="2 3" key="1">
    <citation type="submission" date="2018-11" db="EMBL/GenBank/DDBJ databases">
        <title>Genome sequence of Apiotrichum porosum DSM 27194.</title>
        <authorList>
            <person name="Aliyu H."/>
            <person name="Gorte O."/>
            <person name="Ochsenreither K."/>
        </authorList>
    </citation>
    <scope>NUCLEOTIDE SEQUENCE [LARGE SCALE GENOMIC DNA]</scope>
    <source>
        <strain evidence="2 3">DSM 27194</strain>
    </source>
</reference>
<keyword evidence="3" id="KW-1185">Reference proteome</keyword>
<gene>
    <name evidence="2" type="ORF">EHS24_000889</name>
</gene>
<dbReference type="Proteomes" id="UP000279236">
    <property type="component" value="Unassembled WGS sequence"/>
</dbReference>
<dbReference type="STRING" id="105984.A0A427YB32"/>
<feature type="region of interest" description="Disordered" evidence="1">
    <location>
        <begin position="205"/>
        <end position="230"/>
    </location>
</feature>
<feature type="compositionally biased region" description="Low complexity" evidence="1">
    <location>
        <begin position="107"/>
        <end position="119"/>
    </location>
</feature>
<dbReference type="OrthoDB" id="2575493at2759"/>
<accession>A0A427YB32</accession>
<organism evidence="2 3">
    <name type="scientific">Apiotrichum porosum</name>
    <dbReference type="NCBI Taxonomy" id="105984"/>
    <lineage>
        <taxon>Eukaryota</taxon>
        <taxon>Fungi</taxon>
        <taxon>Dikarya</taxon>
        <taxon>Basidiomycota</taxon>
        <taxon>Agaricomycotina</taxon>
        <taxon>Tremellomycetes</taxon>
        <taxon>Trichosporonales</taxon>
        <taxon>Trichosporonaceae</taxon>
        <taxon>Apiotrichum</taxon>
    </lineage>
</organism>
<feature type="region of interest" description="Disordered" evidence="1">
    <location>
        <begin position="242"/>
        <end position="265"/>
    </location>
</feature>
<dbReference type="EMBL" id="RSCE01000001">
    <property type="protein sequence ID" value="RSH88351.1"/>
    <property type="molecule type" value="Genomic_DNA"/>
</dbReference>
<feature type="compositionally biased region" description="Low complexity" evidence="1">
    <location>
        <begin position="499"/>
        <end position="522"/>
    </location>
</feature>
<feature type="region of interest" description="Disordered" evidence="1">
    <location>
        <begin position="98"/>
        <end position="133"/>
    </location>
</feature>
<sequence>MPAPSRPGARDTMRSAIPLPKSRLATSSTSRIPAVTPAPLRAVDTPFGKIQPLFDGFDLAETSDWLEEKTPTAGNVLDITHLSPTDLANVLQETETVLTGRGERESTYGSTSSWSRSTSVAAPSKRPASPIHNPAKRRMTIYATPRQKSDDLYARRITDSARRPTPSPHLPTVLPSATPRSIMDMPRPDHQRRSITPITFARASHSPPLLQPQYPTGHALPRQPTPHPVETAAASTPLAVTRAAPTPGEPSNVSRTISKDKGKAKAIPAIARPRPGTRVVIGLGPGGKLQTRAERAAASGRSATLAPRPGKAHHSTPMEPGSSTARPAPYTVARPQPVARSVSHVKPQSASAMLPSQSGHPLQETRASSPQPARMSRHVELANLDIPPIRRSSAIEEPSRPATPAEPALVAATPKSVVISPQRATLPHVSTSPTGTPAVPSTLPRRFFPFSFSFPTPSAATPGPNQTLQYASPALSQTTADGQAEDWNVSVGSVARSVTPRQATPPAQTVPATLATPAATTQPERRVSASERVLRFFGDLLRPSPSSEQETHEFTKDELATPMDVDTGPEDFEHMPQMCQVINNPVSAMAATTEAAIQVARDAPARRAPAPKPRVTSGNFARPTAAAIARAAASKPATRPNTVSDRPVAPLRRPLASQPQALNVPRPAMVDITPDTRKPFCPPTNSAFASAALARLPKPGAGHTLGSAPIRVRDAERARDLAIKCAMFERAGKTEAHVPAPVPRRRAEPAAPIRGQTPGKASRLRALERAAYDSEVAIRAAEKTAEDAKLARVRAQVEAELDRQARRETVVRAHPLPSVYKRRRL</sequence>
<dbReference type="GeneID" id="39585432"/>
<evidence type="ECO:0000313" key="2">
    <source>
        <dbReference type="EMBL" id="RSH88351.1"/>
    </source>
</evidence>
<feature type="compositionally biased region" description="Polar residues" evidence="1">
    <location>
        <begin position="346"/>
        <end position="371"/>
    </location>
</feature>
<feature type="region of interest" description="Disordered" evidence="1">
    <location>
        <begin position="497"/>
        <end position="527"/>
    </location>
</feature>
<evidence type="ECO:0000313" key="3">
    <source>
        <dbReference type="Proteomes" id="UP000279236"/>
    </source>
</evidence>
<name>A0A427YB32_9TREE</name>
<evidence type="ECO:0000256" key="1">
    <source>
        <dbReference type="SAM" id="MobiDB-lite"/>
    </source>
</evidence>
<dbReference type="AlphaFoldDB" id="A0A427YB32"/>
<dbReference type="RefSeq" id="XP_028480559.1">
    <property type="nucleotide sequence ID" value="XM_028616702.1"/>
</dbReference>
<feature type="region of interest" description="Disordered" evidence="1">
    <location>
        <begin position="159"/>
        <end position="189"/>
    </location>
</feature>
<feature type="region of interest" description="Disordered" evidence="1">
    <location>
        <begin position="277"/>
        <end position="408"/>
    </location>
</feature>
<protein>
    <submittedName>
        <fullName evidence="2">Uncharacterized protein</fullName>
    </submittedName>
</protein>